<protein>
    <recommendedName>
        <fullName evidence="2">Alkyl hydroperoxide reductase subunit C/ Thiol specific antioxidant domain-containing protein</fullName>
    </recommendedName>
</protein>
<sequence>MAADSVGPGRGERATDFVLPLEPDGKQTRFYSRAGGAPVLLFFLGKGSEESVRQLYDRLGRRQDLAVFVVYAGVEPIAQ</sequence>
<accession>A0A382XD74</accession>
<organism evidence="1">
    <name type="scientific">marine metagenome</name>
    <dbReference type="NCBI Taxonomy" id="408172"/>
    <lineage>
        <taxon>unclassified sequences</taxon>
        <taxon>metagenomes</taxon>
        <taxon>ecological metagenomes</taxon>
    </lineage>
</organism>
<evidence type="ECO:0008006" key="2">
    <source>
        <dbReference type="Google" id="ProtNLM"/>
    </source>
</evidence>
<name>A0A382XD74_9ZZZZ</name>
<reference evidence="1" key="1">
    <citation type="submission" date="2018-05" db="EMBL/GenBank/DDBJ databases">
        <authorList>
            <person name="Lanie J.A."/>
            <person name="Ng W.-L."/>
            <person name="Kazmierczak K.M."/>
            <person name="Andrzejewski T.M."/>
            <person name="Davidsen T.M."/>
            <person name="Wayne K.J."/>
            <person name="Tettelin H."/>
            <person name="Glass J.I."/>
            <person name="Rusch D."/>
            <person name="Podicherti R."/>
            <person name="Tsui H.-C.T."/>
            <person name="Winkler M.E."/>
        </authorList>
    </citation>
    <scope>NUCLEOTIDE SEQUENCE</scope>
</reference>
<evidence type="ECO:0000313" key="1">
    <source>
        <dbReference type="EMBL" id="SVD69022.1"/>
    </source>
</evidence>
<feature type="non-terminal residue" evidence="1">
    <location>
        <position position="79"/>
    </location>
</feature>
<proteinExistence type="predicted"/>
<dbReference type="EMBL" id="UINC01166846">
    <property type="protein sequence ID" value="SVD69022.1"/>
    <property type="molecule type" value="Genomic_DNA"/>
</dbReference>
<dbReference type="AlphaFoldDB" id="A0A382XD74"/>
<gene>
    <name evidence="1" type="ORF">METZ01_LOCUS421876</name>
</gene>